<evidence type="ECO:0000313" key="3">
    <source>
        <dbReference type="Proteomes" id="UP000002624"/>
    </source>
</evidence>
<protein>
    <recommendedName>
        <fullName evidence="4">C2H2-type domain-containing protein</fullName>
    </recommendedName>
</protein>
<dbReference type="Proteomes" id="UP000002624">
    <property type="component" value="Unassembled WGS sequence"/>
</dbReference>
<evidence type="ECO:0008006" key="4">
    <source>
        <dbReference type="Google" id="ProtNLM"/>
    </source>
</evidence>
<proteinExistence type="predicted"/>
<feature type="compositionally biased region" description="Basic and acidic residues" evidence="1">
    <location>
        <begin position="32"/>
        <end position="41"/>
    </location>
</feature>
<accession>C6HTH6</accession>
<dbReference type="VEuPathDB" id="FungiDB:HCDG_09507"/>
<dbReference type="EMBL" id="GG692441">
    <property type="protein sequence ID" value="EER36454.1"/>
    <property type="molecule type" value="Genomic_DNA"/>
</dbReference>
<sequence length="181" mass="20272">MVTAARQETYRPGPGASEGQGGGARSSTSQPEGDRIEGRDEGPSATLLLHLGVTKHLGRKHLQHIKPGDTIRCPRCDVVFESKMDFQSYAYRVHSTIASTLARLYREVNAIRDRTQFLTRRVRQRTDRPNPIPKTGCDKGLLHGHAKIKLIYAGHQHSTPSATRRYALAWDHTENNDRVLP</sequence>
<feature type="region of interest" description="Disordered" evidence="1">
    <location>
        <begin position="1"/>
        <end position="41"/>
    </location>
</feature>
<dbReference type="OrthoDB" id="3544487at2759"/>
<name>C6HTH6_AJECH</name>
<evidence type="ECO:0000313" key="2">
    <source>
        <dbReference type="EMBL" id="EER36454.1"/>
    </source>
</evidence>
<dbReference type="HOGENOM" id="CLU_1488619_0_0_1"/>
<gene>
    <name evidence="2" type="ORF">HCDG_09507</name>
</gene>
<reference evidence="3" key="1">
    <citation type="submission" date="2009-05" db="EMBL/GenBank/DDBJ databases">
        <title>The genome sequence of Ajellomyces capsulatus strain H143.</title>
        <authorList>
            <person name="Champion M."/>
            <person name="Cuomo C.A."/>
            <person name="Ma L.-J."/>
            <person name="Henn M.R."/>
            <person name="Sil A."/>
            <person name="Goldman B."/>
            <person name="Young S.K."/>
            <person name="Kodira C.D."/>
            <person name="Zeng Q."/>
            <person name="Koehrsen M."/>
            <person name="Alvarado L."/>
            <person name="Berlin A.M."/>
            <person name="Borenstein D."/>
            <person name="Chen Z."/>
            <person name="Engels R."/>
            <person name="Freedman E."/>
            <person name="Gellesch M."/>
            <person name="Goldberg J."/>
            <person name="Griggs A."/>
            <person name="Gujja S."/>
            <person name="Heiman D.I."/>
            <person name="Hepburn T.A."/>
            <person name="Howarth C."/>
            <person name="Jen D."/>
            <person name="Larson L."/>
            <person name="Lewis B."/>
            <person name="Mehta T."/>
            <person name="Park D."/>
            <person name="Pearson M."/>
            <person name="Roberts A."/>
            <person name="Saif S."/>
            <person name="Shea T.D."/>
            <person name="Shenoy N."/>
            <person name="Sisk P."/>
            <person name="Stolte C."/>
            <person name="Sykes S."/>
            <person name="Walk T."/>
            <person name="White J."/>
            <person name="Yandava C."/>
            <person name="Klein B."/>
            <person name="McEwen J.G."/>
            <person name="Puccia R."/>
            <person name="Goldman G.H."/>
            <person name="Felipe M.S."/>
            <person name="Nino-Vega G."/>
            <person name="San-Blas G."/>
            <person name="Taylor J.W."/>
            <person name="Mendoza L."/>
            <person name="Galagan J.E."/>
            <person name="Nusbaum C."/>
            <person name="Birren B.W."/>
        </authorList>
    </citation>
    <scope>NUCLEOTIDE SEQUENCE [LARGE SCALE GENOMIC DNA]</scope>
    <source>
        <strain evidence="3">H143</strain>
    </source>
</reference>
<evidence type="ECO:0000256" key="1">
    <source>
        <dbReference type="SAM" id="MobiDB-lite"/>
    </source>
</evidence>
<organism evidence="2 3">
    <name type="scientific">Ajellomyces capsulatus (strain H143)</name>
    <name type="common">Darling's disease fungus</name>
    <name type="synonym">Histoplasma capsulatum</name>
    <dbReference type="NCBI Taxonomy" id="544712"/>
    <lineage>
        <taxon>Eukaryota</taxon>
        <taxon>Fungi</taxon>
        <taxon>Dikarya</taxon>
        <taxon>Ascomycota</taxon>
        <taxon>Pezizomycotina</taxon>
        <taxon>Eurotiomycetes</taxon>
        <taxon>Eurotiomycetidae</taxon>
        <taxon>Onygenales</taxon>
        <taxon>Ajellomycetaceae</taxon>
        <taxon>Histoplasma</taxon>
    </lineage>
</organism>
<dbReference type="STRING" id="544712.C6HTH6"/>
<dbReference type="AlphaFoldDB" id="C6HTH6"/>